<dbReference type="PANTHER" id="PTHR34220:SF11">
    <property type="entry name" value="SENSOR PROTEIN KINASE HPTS"/>
    <property type="match status" value="1"/>
</dbReference>
<dbReference type="CDD" id="cd06225">
    <property type="entry name" value="HAMP"/>
    <property type="match status" value="1"/>
</dbReference>
<evidence type="ECO:0000259" key="17">
    <source>
        <dbReference type="PROSITE" id="PS50885"/>
    </source>
</evidence>
<keyword evidence="13 15" id="KW-0472">Membrane</keyword>
<dbReference type="EC" id="2.7.13.3" evidence="3"/>
<reference evidence="18 19" key="1">
    <citation type="submission" date="2014-03" db="EMBL/GenBank/DDBJ databases">
        <title>Genome sequence of Clostridium litorale W6, DSM 5388.</title>
        <authorList>
            <person name="Poehlein A."/>
            <person name="Jagirdar A."/>
            <person name="Khonsari B."/>
            <person name="Chibani C.M."/>
            <person name="Gutierrez Gutierrez D.A."/>
            <person name="Davydova E."/>
            <person name="Alghaithi H.S."/>
            <person name="Nair K.P."/>
            <person name="Dhamotharan K."/>
            <person name="Chandran L."/>
            <person name="G W."/>
            <person name="Daniel R."/>
        </authorList>
    </citation>
    <scope>NUCLEOTIDE SEQUENCE [LARGE SCALE GENOMIC DNA]</scope>
    <source>
        <strain evidence="18 19">W6</strain>
    </source>
</reference>
<dbReference type="Pfam" id="PF00672">
    <property type="entry name" value="HAMP"/>
    <property type="match status" value="1"/>
</dbReference>
<keyword evidence="19" id="KW-1185">Reference proteome</keyword>
<dbReference type="InterPro" id="IPR029151">
    <property type="entry name" value="Sensor-like_sf"/>
</dbReference>
<organism evidence="18 19">
    <name type="scientific">Peptoclostridium litorale DSM 5388</name>
    <dbReference type="NCBI Taxonomy" id="1121324"/>
    <lineage>
        <taxon>Bacteria</taxon>
        <taxon>Bacillati</taxon>
        <taxon>Bacillota</taxon>
        <taxon>Clostridia</taxon>
        <taxon>Peptostreptococcales</taxon>
        <taxon>Peptoclostridiaceae</taxon>
        <taxon>Peptoclostridium</taxon>
    </lineage>
</organism>
<keyword evidence="8" id="KW-0547">Nucleotide-binding</keyword>
<keyword evidence="10" id="KW-0067">ATP-binding</keyword>
<evidence type="ECO:0000313" key="18">
    <source>
        <dbReference type="EMBL" id="KDR96329.1"/>
    </source>
</evidence>
<evidence type="ECO:0000256" key="3">
    <source>
        <dbReference type="ARBA" id="ARBA00012438"/>
    </source>
</evidence>
<dbReference type="PROSITE" id="PS50885">
    <property type="entry name" value="HAMP"/>
    <property type="match status" value="1"/>
</dbReference>
<dbReference type="SMART" id="SM00387">
    <property type="entry name" value="HATPase_c"/>
    <property type="match status" value="1"/>
</dbReference>
<keyword evidence="9" id="KW-0418">Kinase</keyword>
<keyword evidence="5" id="KW-0597">Phosphoprotein</keyword>
<feature type="transmembrane region" description="Helical" evidence="15">
    <location>
        <begin position="12"/>
        <end position="33"/>
    </location>
</feature>
<evidence type="ECO:0000259" key="16">
    <source>
        <dbReference type="PROSITE" id="PS50109"/>
    </source>
</evidence>
<feature type="transmembrane region" description="Helical" evidence="15">
    <location>
        <begin position="291"/>
        <end position="312"/>
    </location>
</feature>
<dbReference type="Gene3D" id="3.30.565.10">
    <property type="entry name" value="Histidine kinase-like ATPase, C-terminal domain"/>
    <property type="match status" value="1"/>
</dbReference>
<dbReference type="SUPFAM" id="SSF55874">
    <property type="entry name" value="ATPase domain of HSP90 chaperone/DNA topoisomerase II/histidine kinase"/>
    <property type="match status" value="1"/>
</dbReference>
<dbReference type="SUPFAM" id="SSF158472">
    <property type="entry name" value="HAMP domain-like"/>
    <property type="match status" value="1"/>
</dbReference>
<dbReference type="CDD" id="cd18774">
    <property type="entry name" value="PDC2_HK_sensor"/>
    <property type="match status" value="1"/>
</dbReference>
<dbReference type="STRING" id="1121324.CLIT_4c01660"/>
<proteinExistence type="predicted"/>
<comment type="caution">
    <text evidence="18">The sequence shown here is derived from an EMBL/GenBank/DDBJ whole genome shotgun (WGS) entry which is preliminary data.</text>
</comment>
<dbReference type="InterPro" id="IPR010559">
    <property type="entry name" value="Sig_transdc_His_kin_internal"/>
</dbReference>
<keyword evidence="12" id="KW-0902">Two-component regulatory system</keyword>
<evidence type="ECO:0000256" key="13">
    <source>
        <dbReference type="ARBA" id="ARBA00023136"/>
    </source>
</evidence>
<dbReference type="PANTHER" id="PTHR34220">
    <property type="entry name" value="SENSOR HISTIDINE KINASE YPDA"/>
    <property type="match status" value="1"/>
</dbReference>
<evidence type="ECO:0000256" key="7">
    <source>
        <dbReference type="ARBA" id="ARBA00022692"/>
    </source>
</evidence>
<dbReference type="SMART" id="SM00304">
    <property type="entry name" value="HAMP"/>
    <property type="match status" value="1"/>
</dbReference>
<name>A0A069RH14_PEPLI</name>
<dbReference type="SUPFAM" id="SSF103190">
    <property type="entry name" value="Sensory domain-like"/>
    <property type="match status" value="1"/>
</dbReference>
<evidence type="ECO:0000256" key="14">
    <source>
        <dbReference type="SAM" id="Coils"/>
    </source>
</evidence>
<evidence type="ECO:0000256" key="10">
    <source>
        <dbReference type="ARBA" id="ARBA00022840"/>
    </source>
</evidence>
<evidence type="ECO:0000256" key="8">
    <source>
        <dbReference type="ARBA" id="ARBA00022741"/>
    </source>
</evidence>
<evidence type="ECO:0000313" key="19">
    <source>
        <dbReference type="Proteomes" id="UP000027946"/>
    </source>
</evidence>
<evidence type="ECO:0000256" key="9">
    <source>
        <dbReference type="ARBA" id="ARBA00022777"/>
    </source>
</evidence>
<evidence type="ECO:0000256" key="12">
    <source>
        <dbReference type="ARBA" id="ARBA00023012"/>
    </source>
</evidence>
<dbReference type="InterPro" id="IPR005467">
    <property type="entry name" value="His_kinase_dom"/>
</dbReference>
<comment type="subcellular location">
    <subcellularLocation>
        <location evidence="2">Cell membrane</location>
        <topology evidence="2">Multi-pass membrane protein</topology>
    </subcellularLocation>
</comment>
<dbReference type="AlphaFoldDB" id="A0A069RH14"/>
<dbReference type="InterPro" id="IPR003660">
    <property type="entry name" value="HAMP_dom"/>
</dbReference>
<evidence type="ECO:0000256" key="5">
    <source>
        <dbReference type="ARBA" id="ARBA00022553"/>
    </source>
</evidence>
<evidence type="ECO:0000256" key="4">
    <source>
        <dbReference type="ARBA" id="ARBA00022475"/>
    </source>
</evidence>
<dbReference type="GO" id="GO:0005524">
    <property type="term" value="F:ATP binding"/>
    <property type="evidence" value="ECO:0007669"/>
    <property type="project" value="UniProtKB-KW"/>
</dbReference>
<dbReference type="Pfam" id="PF06580">
    <property type="entry name" value="His_kinase"/>
    <property type="match status" value="1"/>
</dbReference>
<dbReference type="GO" id="GO:0005886">
    <property type="term" value="C:plasma membrane"/>
    <property type="evidence" value="ECO:0007669"/>
    <property type="project" value="UniProtKB-SubCell"/>
</dbReference>
<dbReference type="InterPro" id="IPR003594">
    <property type="entry name" value="HATPase_dom"/>
</dbReference>
<feature type="coiled-coil region" evidence="14">
    <location>
        <begin position="349"/>
        <end position="386"/>
    </location>
</feature>
<accession>A0A069RH14</accession>
<keyword evidence="7 15" id="KW-0812">Transmembrane</keyword>
<evidence type="ECO:0000256" key="2">
    <source>
        <dbReference type="ARBA" id="ARBA00004651"/>
    </source>
</evidence>
<comment type="catalytic activity">
    <reaction evidence="1">
        <text>ATP + protein L-histidine = ADP + protein N-phospho-L-histidine.</text>
        <dbReference type="EC" id="2.7.13.3"/>
    </reaction>
</comment>
<keyword evidence="11 15" id="KW-1133">Transmembrane helix</keyword>
<dbReference type="EMBL" id="JJMM01000004">
    <property type="protein sequence ID" value="KDR96329.1"/>
    <property type="molecule type" value="Genomic_DNA"/>
</dbReference>
<dbReference type="eggNOG" id="COG2972">
    <property type="taxonomic scope" value="Bacteria"/>
</dbReference>
<dbReference type="GO" id="GO:0000155">
    <property type="term" value="F:phosphorelay sensor kinase activity"/>
    <property type="evidence" value="ECO:0007669"/>
    <property type="project" value="InterPro"/>
</dbReference>
<evidence type="ECO:0000256" key="11">
    <source>
        <dbReference type="ARBA" id="ARBA00022989"/>
    </source>
</evidence>
<keyword evidence="6" id="KW-0808">Transferase</keyword>
<evidence type="ECO:0000256" key="1">
    <source>
        <dbReference type="ARBA" id="ARBA00000085"/>
    </source>
</evidence>
<protein>
    <recommendedName>
        <fullName evidence="3">histidine kinase</fullName>
        <ecNumber evidence="3">2.7.13.3</ecNumber>
    </recommendedName>
</protein>
<keyword evidence="14" id="KW-0175">Coiled coil</keyword>
<dbReference type="PROSITE" id="PS50109">
    <property type="entry name" value="HIS_KIN"/>
    <property type="match status" value="1"/>
</dbReference>
<feature type="domain" description="HAMP" evidence="17">
    <location>
        <begin position="315"/>
        <end position="364"/>
    </location>
</feature>
<evidence type="ECO:0000256" key="6">
    <source>
        <dbReference type="ARBA" id="ARBA00022679"/>
    </source>
</evidence>
<dbReference type="Pfam" id="PF02518">
    <property type="entry name" value="HATPase_c"/>
    <property type="match status" value="1"/>
</dbReference>
<dbReference type="RefSeq" id="WP_038262157.1">
    <property type="nucleotide sequence ID" value="NZ_FSRH01000013.1"/>
</dbReference>
<dbReference type="OrthoDB" id="9809348at2"/>
<evidence type="ECO:0000256" key="15">
    <source>
        <dbReference type="SAM" id="Phobius"/>
    </source>
</evidence>
<feature type="domain" description="Histidine kinase" evidence="16">
    <location>
        <begin position="347"/>
        <end position="578"/>
    </location>
</feature>
<dbReference type="Gene3D" id="3.30.450.20">
    <property type="entry name" value="PAS domain"/>
    <property type="match status" value="1"/>
</dbReference>
<dbReference type="Proteomes" id="UP000027946">
    <property type="component" value="Unassembled WGS sequence"/>
</dbReference>
<gene>
    <name evidence="18" type="ORF">CLIT_4c01660</name>
</gene>
<dbReference type="Gene3D" id="6.10.340.10">
    <property type="match status" value="1"/>
</dbReference>
<dbReference type="InterPro" id="IPR036890">
    <property type="entry name" value="HATPase_C_sf"/>
</dbReference>
<sequence length="581" mass="66698">MRKTGAFNTLRFKLGVMAVILIMIPIAVISITYSKTVKEIIKDKYSRTALESVYETGEKIEFILDDVQEFSTVIISNEDFLNMLRSHSKLSRDKYRDELRDFITLRDDIEAIHLCLDGTFYRIGAKETPPQEFIYDKVRRSSGQPIWIHTRKVMVEILSGEFEKRYFTLGRKIVDFNTLDEYGYLMMDFDEVILQQAYTNLLEDDGADIFIVNEVGRIISHSDKNKIGESIIFEPYANEMLSDKTGYKYIHYNDGIDKVAIYSTIEGHGWKVVKTVSTRYLYGELDRIQRYLVFGELIYVIIMLIFMIIFSVKYTDPMISMMGVMKRVEQGDLSVRTDIRSNDEIGELAHSLNNMIEKMQELIDRLVREEKEKKEVELEALHAQINPHFLYNTLNTIKWMAKIQGNKRISSAITALIKLLRISINLGREMISLEEEIEHVKNYVVIQKLRFNESITVEFDIEPGCIELNVPKLILQPIVENSIIHGMEGEEEGININIRAARQNGSLIVQITDDGPGMDSDTLDNIFKRRSAKSSFSAVGLNNVNQRIKLYCGDEYGLNIESEKGKGTNVTAALAVKGQKS</sequence>
<keyword evidence="4" id="KW-1003">Cell membrane</keyword>
<dbReference type="InterPro" id="IPR050640">
    <property type="entry name" value="Bact_2-comp_sensor_kinase"/>
</dbReference>